<keyword evidence="11" id="KW-1185">Reference proteome</keyword>
<dbReference type="PANTHER" id="PTHR43643">
    <property type="entry name" value="HISTIDINOL-PHOSPHATE AMINOTRANSFERASE 2"/>
    <property type="match status" value="1"/>
</dbReference>
<comment type="cofactor">
    <cofactor evidence="1 8">
        <name>pyridoxal 5'-phosphate</name>
        <dbReference type="ChEBI" id="CHEBI:597326"/>
    </cofactor>
</comment>
<gene>
    <name evidence="8" type="primary">hisC</name>
    <name evidence="10" type="ORF">EDD59_12726</name>
</gene>
<dbReference type="Gene3D" id="3.40.640.10">
    <property type="entry name" value="Type I PLP-dependent aspartate aminotransferase-like (Major domain)"/>
    <property type="match status" value="1"/>
</dbReference>
<accession>A0A4R3K1S8</accession>
<keyword evidence="8" id="KW-0028">Amino-acid biosynthesis</keyword>
<evidence type="ECO:0000256" key="7">
    <source>
        <dbReference type="ARBA" id="ARBA00047481"/>
    </source>
</evidence>
<dbReference type="AlphaFoldDB" id="A0A4R3K1S8"/>
<dbReference type="EC" id="2.6.1.9" evidence="8"/>
<dbReference type="InterPro" id="IPR005861">
    <property type="entry name" value="HisP_aminotrans"/>
</dbReference>
<name>A0A4R3K1S8_9FIRM</name>
<evidence type="ECO:0000256" key="6">
    <source>
        <dbReference type="ARBA" id="ARBA00022898"/>
    </source>
</evidence>
<comment type="pathway">
    <text evidence="2 8">Amino-acid biosynthesis; L-histidine biosynthesis; L-histidine from 5-phospho-alpha-D-ribose 1-diphosphate: step 7/9.</text>
</comment>
<dbReference type="InterPro" id="IPR015421">
    <property type="entry name" value="PyrdxlP-dep_Trfase_major"/>
</dbReference>
<dbReference type="GO" id="GO:0030170">
    <property type="term" value="F:pyridoxal phosphate binding"/>
    <property type="evidence" value="ECO:0007669"/>
    <property type="project" value="InterPro"/>
</dbReference>
<keyword evidence="6 8" id="KW-0663">Pyridoxal phosphate</keyword>
<dbReference type="EMBL" id="SLZZ01000027">
    <property type="protein sequence ID" value="TCS75788.1"/>
    <property type="molecule type" value="Genomic_DNA"/>
</dbReference>
<evidence type="ECO:0000259" key="9">
    <source>
        <dbReference type="Pfam" id="PF00155"/>
    </source>
</evidence>
<dbReference type="GO" id="GO:0004400">
    <property type="term" value="F:histidinol-phosphate transaminase activity"/>
    <property type="evidence" value="ECO:0007669"/>
    <property type="project" value="UniProtKB-UniRule"/>
</dbReference>
<feature type="domain" description="Aminotransferase class I/classII large" evidence="9">
    <location>
        <begin position="26"/>
        <end position="347"/>
    </location>
</feature>
<evidence type="ECO:0000313" key="10">
    <source>
        <dbReference type="EMBL" id="TCS75788.1"/>
    </source>
</evidence>
<comment type="subunit">
    <text evidence="3 8">Homodimer.</text>
</comment>
<dbReference type="HAMAP" id="MF_01023">
    <property type="entry name" value="HisC_aminotrans_2"/>
    <property type="match status" value="1"/>
</dbReference>
<dbReference type="InterPro" id="IPR015422">
    <property type="entry name" value="PyrdxlP-dep_Trfase_small"/>
</dbReference>
<dbReference type="Gene3D" id="3.90.1150.10">
    <property type="entry name" value="Aspartate Aminotransferase, domain 1"/>
    <property type="match status" value="1"/>
</dbReference>
<keyword evidence="4 8" id="KW-0032">Aminotransferase</keyword>
<dbReference type="PROSITE" id="PS00599">
    <property type="entry name" value="AA_TRANSFER_CLASS_2"/>
    <property type="match status" value="1"/>
</dbReference>
<dbReference type="UniPathway" id="UPA00031">
    <property type="reaction ID" value="UER00012"/>
</dbReference>
<proteinExistence type="inferred from homology"/>
<evidence type="ECO:0000256" key="5">
    <source>
        <dbReference type="ARBA" id="ARBA00022679"/>
    </source>
</evidence>
<keyword evidence="5 8" id="KW-0808">Transferase</keyword>
<dbReference type="RefSeq" id="WP_132383174.1">
    <property type="nucleotide sequence ID" value="NZ_DAISCH010000035.1"/>
</dbReference>
<dbReference type="GO" id="GO:0000105">
    <property type="term" value="P:L-histidine biosynthetic process"/>
    <property type="evidence" value="ECO:0007669"/>
    <property type="project" value="UniProtKB-UniRule"/>
</dbReference>
<dbReference type="CDD" id="cd00609">
    <property type="entry name" value="AAT_like"/>
    <property type="match status" value="1"/>
</dbReference>
<dbReference type="InterPro" id="IPR050106">
    <property type="entry name" value="HistidinolP_aminotransfase"/>
</dbReference>
<sequence>MEINENLLKNIRKVEPYVPGEQPQNKVVKLNTNENPYPPAPGVQKALRELEYDRFRLYPDPTAKNLVDILAKYYHVGNDQVFVGVGSDDVLAMCFLTFFNSEKPVLFPDITYSFYKVWAGLYGIPYECPKLDGDFRIQREDYYRDNGGIIFPNPNAPTAIYEELEFIEDILRHNQDVIVIVDEAYIDFAGRSALELLAKYQNLIVVQTFSKARSMAGMRIGYAIGDPELVKCLNDVKYSFNSYTLNLPSLICGAEAVKDREYFEKVISEIVDTREWTKKELRGLGFEFPDAKANFIFAAHPDYNGEELFQALKRENIYVRHWNSERIGQYLRISIGTKEEMGILFDSLKRYISKQGDYNL</sequence>
<dbReference type="InterPro" id="IPR015424">
    <property type="entry name" value="PyrdxlP-dep_Trfase"/>
</dbReference>
<protein>
    <recommendedName>
        <fullName evidence="8">Histidinol-phosphate aminotransferase</fullName>
        <ecNumber evidence="8">2.6.1.9</ecNumber>
    </recommendedName>
    <alternativeName>
        <fullName evidence="8">Imidazole acetol-phosphate transaminase</fullName>
    </alternativeName>
</protein>
<evidence type="ECO:0000256" key="4">
    <source>
        <dbReference type="ARBA" id="ARBA00022576"/>
    </source>
</evidence>
<dbReference type="OrthoDB" id="9813612at2"/>
<organism evidence="10 11">
    <name type="scientific">Muricomes intestini</name>
    <dbReference type="NCBI Taxonomy" id="1796634"/>
    <lineage>
        <taxon>Bacteria</taxon>
        <taxon>Bacillati</taxon>
        <taxon>Bacillota</taxon>
        <taxon>Clostridia</taxon>
        <taxon>Lachnospirales</taxon>
        <taxon>Lachnospiraceae</taxon>
        <taxon>Muricomes</taxon>
    </lineage>
</organism>
<evidence type="ECO:0000256" key="2">
    <source>
        <dbReference type="ARBA" id="ARBA00005011"/>
    </source>
</evidence>
<dbReference type="InterPro" id="IPR001917">
    <property type="entry name" value="Aminotrans_II_pyridoxalP_BS"/>
</dbReference>
<feature type="modified residue" description="N6-(pyridoxal phosphate)lysine" evidence="8">
    <location>
        <position position="211"/>
    </location>
</feature>
<dbReference type="Proteomes" id="UP000295726">
    <property type="component" value="Unassembled WGS sequence"/>
</dbReference>
<dbReference type="SUPFAM" id="SSF53383">
    <property type="entry name" value="PLP-dependent transferases"/>
    <property type="match status" value="1"/>
</dbReference>
<dbReference type="InterPro" id="IPR004839">
    <property type="entry name" value="Aminotransferase_I/II_large"/>
</dbReference>
<dbReference type="PANTHER" id="PTHR43643:SF3">
    <property type="entry name" value="HISTIDINOL-PHOSPHATE AMINOTRANSFERASE"/>
    <property type="match status" value="1"/>
</dbReference>
<dbReference type="Pfam" id="PF00155">
    <property type="entry name" value="Aminotran_1_2"/>
    <property type="match status" value="1"/>
</dbReference>
<evidence type="ECO:0000256" key="8">
    <source>
        <dbReference type="HAMAP-Rule" id="MF_01023"/>
    </source>
</evidence>
<comment type="catalytic activity">
    <reaction evidence="7 8">
        <text>L-histidinol phosphate + 2-oxoglutarate = 3-(imidazol-4-yl)-2-oxopropyl phosphate + L-glutamate</text>
        <dbReference type="Rhea" id="RHEA:23744"/>
        <dbReference type="ChEBI" id="CHEBI:16810"/>
        <dbReference type="ChEBI" id="CHEBI:29985"/>
        <dbReference type="ChEBI" id="CHEBI:57766"/>
        <dbReference type="ChEBI" id="CHEBI:57980"/>
        <dbReference type="EC" id="2.6.1.9"/>
    </reaction>
</comment>
<comment type="similarity">
    <text evidence="8">Belongs to the class-II pyridoxal-phosphate-dependent aminotransferase family. Histidinol-phosphate aminotransferase subfamily.</text>
</comment>
<keyword evidence="8" id="KW-0368">Histidine biosynthesis</keyword>
<dbReference type="NCBIfam" id="TIGR01141">
    <property type="entry name" value="hisC"/>
    <property type="match status" value="1"/>
</dbReference>
<reference evidence="10 11" key="1">
    <citation type="submission" date="2019-03" db="EMBL/GenBank/DDBJ databases">
        <title>Genomic Encyclopedia of Type Strains, Phase IV (KMG-IV): sequencing the most valuable type-strain genomes for metagenomic binning, comparative biology and taxonomic classification.</title>
        <authorList>
            <person name="Goeker M."/>
        </authorList>
    </citation>
    <scope>NUCLEOTIDE SEQUENCE [LARGE SCALE GENOMIC DNA]</scope>
    <source>
        <strain evidence="10 11">DSM 29489</strain>
    </source>
</reference>
<evidence type="ECO:0000313" key="11">
    <source>
        <dbReference type="Proteomes" id="UP000295726"/>
    </source>
</evidence>
<evidence type="ECO:0000256" key="1">
    <source>
        <dbReference type="ARBA" id="ARBA00001933"/>
    </source>
</evidence>
<comment type="caution">
    <text evidence="10">The sequence shown here is derived from an EMBL/GenBank/DDBJ whole genome shotgun (WGS) entry which is preliminary data.</text>
</comment>
<evidence type="ECO:0000256" key="3">
    <source>
        <dbReference type="ARBA" id="ARBA00011738"/>
    </source>
</evidence>